<proteinExistence type="predicted"/>
<gene>
    <name evidence="1" type="ORF">ADN00_13950</name>
</gene>
<protein>
    <submittedName>
        <fullName evidence="1">Uncharacterized protein</fullName>
    </submittedName>
</protein>
<sequence>MSAYDEVSQRALQLLGDPLDGQYPAAVLAEAARRALEAFSRCAPRIESVAWVVESASARQALPLAGAWLVLDVEWRAASGILRAGRPWQIVWQDGQPLIEWLSAPYPQPGDGLLARCALNHSLEGLDGAPQSSVKAADLGLLAQGAAGYAAQMRAAQLTESYGSRASDLGQLAAWGGGQLQRFEQRLAEEARRSGVEIPWALPQRGWPCDRWEVCR</sequence>
<accession>A0A0P6XPK1</accession>
<reference evidence="1 2" key="1">
    <citation type="submission" date="2015-07" db="EMBL/GenBank/DDBJ databases">
        <title>Genome sequence of Ornatilinea apprima DSM 23815.</title>
        <authorList>
            <person name="Hemp J."/>
            <person name="Ward L.M."/>
            <person name="Pace L.A."/>
            <person name="Fischer W.W."/>
        </authorList>
    </citation>
    <scope>NUCLEOTIDE SEQUENCE [LARGE SCALE GENOMIC DNA]</scope>
    <source>
        <strain evidence="1 2">P3M-1</strain>
    </source>
</reference>
<evidence type="ECO:0000313" key="1">
    <source>
        <dbReference type="EMBL" id="KPL74104.1"/>
    </source>
</evidence>
<dbReference type="EMBL" id="LGCL01000033">
    <property type="protein sequence ID" value="KPL74104.1"/>
    <property type="molecule type" value="Genomic_DNA"/>
</dbReference>
<comment type="caution">
    <text evidence="1">The sequence shown here is derived from an EMBL/GenBank/DDBJ whole genome shotgun (WGS) entry which is preliminary data.</text>
</comment>
<dbReference type="AlphaFoldDB" id="A0A0P6XPK1"/>
<dbReference type="STRING" id="1134406.ADN00_13950"/>
<name>A0A0P6XPK1_9CHLR</name>
<organism evidence="1 2">
    <name type="scientific">Ornatilinea apprima</name>
    <dbReference type="NCBI Taxonomy" id="1134406"/>
    <lineage>
        <taxon>Bacteria</taxon>
        <taxon>Bacillati</taxon>
        <taxon>Chloroflexota</taxon>
        <taxon>Anaerolineae</taxon>
        <taxon>Anaerolineales</taxon>
        <taxon>Anaerolineaceae</taxon>
        <taxon>Ornatilinea</taxon>
    </lineage>
</organism>
<dbReference type="RefSeq" id="WP_075063641.1">
    <property type="nucleotide sequence ID" value="NZ_LGCL01000033.1"/>
</dbReference>
<evidence type="ECO:0000313" key="2">
    <source>
        <dbReference type="Proteomes" id="UP000050417"/>
    </source>
</evidence>
<dbReference type="Proteomes" id="UP000050417">
    <property type="component" value="Unassembled WGS sequence"/>
</dbReference>
<keyword evidence="2" id="KW-1185">Reference proteome</keyword>